<keyword evidence="1" id="KW-0805">Transcription regulation</keyword>
<keyword evidence="4" id="KW-0175">Coiled coil</keyword>
<evidence type="ECO:0000256" key="2">
    <source>
        <dbReference type="ARBA" id="ARBA00023125"/>
    </source>
</evidence>
<protein>
    <recommendedName>
        <fullName evidence="6">HTH merR-type domain-containing protein</fullName>
    </recommendedName>
</protein>
<dbReference type="PANTHER" id="PTHR30204">
    <property type="entry name" value="REDOX-CYCLING DRUG-SENSING TRANSCRIPTIONAL ACTIVATOR SOXR"/>
    <property type="match status" value="1"/>
</dbReference>
<feature type="compositionally biased region" description="Low complexity" evidence="5">
    <location>
        <begin position="161"/>
        <end position="171"/>
    </location>
</feature>
<dbReference type="GO" id="GO:0003700">
    <property type="term" value="F:DNA-binding transcription factor activity"/>
    <property type="evidence" value="ECO:0007669"/>
    <property type="project" value="InterPro"/>
</dbReference>
<evidence type="ECO:0000256" key="3">
    <source>
        <dbReference type="ARBA" id="ARBA00023163"/>
    </source>
</evidence>
<reference evidence="7 8" key="1">
    <citation type="submission" date="2019-10" db="EMBL/GenBank/DDBJ databases">
        <title>Whole genome shotgun sequence of Streptomyces angustmyceticus NBRC 3934.</title>
        <authorList>
            <person name="Hosoyama A."/>
            <person name="Ichikawa N."/>
            <person name="Kimura A."/>
            <person name="Kitahashi Y."/>
            <person name="Komaki H."/>
            <person name="Uohara A."/>
        </authorList>
    </citation>
    <scope>NUCLEOTIDE SEQUENCE [LARGE SCALE GENOMIC DNA]</scope>
    <source>
        <strain evidence="7 8">NBRC 3934</strain>
    </source>
</reference>
<dbReference type="AlphaFoldDB" id="A0A5J4LDU3"/>
<evidence type="ECO:0000256" key="5">
    <source>
        <dbReference type="SAM" id="MobiDB-lite"/>
    </source>
</evidence>
<dbReference type="InterPro" id="IPR000551">
    <property type="entry name" value="MerR-type_HTH_dom"/>
</dbReference>
<dbReference type="Pfam" id="PF13411">
    <property type="entry name" value="MerR_1"/>
    <property type="match status" value="1"/>
</dbReference>
<dbReference type="EMBL" id="BLAG01000008">
    <property type="protein sequence ID" value="GES30282.1"/>
    <property type="molecule type" value="Genomic_DNA"/>
</dbReference>
<evidence type="ECO:0000313" key="7">
    <source>
        <dbReference type="EMBL" id="GES30282.1"/>
    </source>
</evidence>
<dbReference type="PANTHER" id="PTHR30204:SF94">
    <property type="entry name" value="HEAVY METAL-DEPENDENT TRANSCRIPTIONAL REGULATOR HI_0293-RELATED"/>
    <property type="match status" value="1"/>
</dbReference>
<name>A0A5J4LDU3_9ACTN</name>
<evidence type="ECO:0000313" key="8">
    <source>
        <dbReference type="Proteomes" id="UP000325598"/>
    </source>
</evidence>
<dbReference type="GeneID" id="96751799"/>
<keyword evidence="2" id="KW-0238">DNA-binding</keyword>
<dbReference type="InterPro" id="IPR047057">
    <property type="entry name" value="MerR_fam"/>
</dbReference>
<sequence>MRIGEAAAAAGMTPRALRYYEQQGLVTARRAPSGHRVYDAEDIRRLRAVRELRDAGLTVGDVRAFAHLLPTMPPGGVPDLAPRGADPERCSAVEAVARRRLADLDARIERLSRLRARLAARLGEPGAGAAEAAAPAGPAEPAAVTRAGADSGPLFRLDTLPASASASASARPPAPDPPRSPGPASATAQPAAPGSAPPPATAATPPPTSTPAPTPPGCPALRA</sequence>
<feature type="compositionally biased region" description="Pro residues" evidence="5">
    <location>
        <begin position="172"/>
        <end position="181"/>
    </location>
</feature>
<feature type="compositionally biased region" description="Pro residues" evidence="5">
    <location>
        <begin position="195"/>
        <end position="223"/>
    </location>
</feature>
<accession>A0A5J4LDU3</accession>
<proteinExistence type="predicted"/>
<dbReference type="PROSITE" id="PS50937">
    <property type="entry name" value="HTH_MERR_2"/>
    <property type="match status" value="1"/>
</dbReference>
<dbReference type="SUPFAM" id="SSF46955">
    <property type="entry name" value="Putative DNA-binding domain"/>
    <property type="match status" value="1"/>
</dbReference>
<keyword evidence="8" id="KW-1185">Reference proteome</keyword>
<organism evidence="7 8">
    <name type="scientific">Streptomyces angustmyceticus</name>
    <dbReference type="NCBI Taxonomy" id="285578"/>
    <lineage>
        <taxon>Bacteria</taxon>
        <taxon>Bacillati</taxon>
        <taxon>Actinomycetota</taxon>
        <taxon>Actinomycetes</taxon>
        <taxon>Kitasatosporales</taxon>
        <taxon>Streptomycetaceae</taxon>
        <taxon>Streptomyces</taxon>
    </lineage>
</organism>
<dbReference type="GO" id="GO:0003677">
    <property type="term" value="F:DNA binding"/>
    <property type="evidence" value="ECO:0007669"/>
    <property type="project" value="UniProtKB-KW"/>
</dbReference>
<dbReference type="Gene3D" id="1.10.1660.10">
    <property type="match status" value="1"/>
</dbReference>
<feature type="region of interest" description="Disordered" evidence="5">
    <location>
        <begin position="151"/>
        <end position="223"/>
    </location>
</feature>
<evidence type="ECO:0000256" key="4">
    <source>
        <dbReference type="SAM" id="Coils"/>
    </source>
</evidence>
<evidence type="ECO:0000259" key="6">
    <source>
        <dbReference type="PROSITE" id="PS50937"/>
    </source>
</evidence>
<keyword evidence="3" id="KW-0804">Transcription</keyword>
<dbReference type="Proteomes" id="UP000325598">
    <property type="component" value="Unassembled WGS sequence"/>
</dbReference>
<dbReference type="RefSeq" id="WP_176605158.1">
    <property type="nucleotide sequence ID" value="NZ_BLAG01000008.1"/>
</dbReference>
<dbReference type="SMART" id="SM00422">
    <property type="entry name" value="HTH_MERR"/>
    <property type="match status" value="1"/>
</dbReference>
<feature type="compositionally biased region" description="Low complexity" evidence="5">
    <location>
        <begin position="182"/>
        <end position="194"/>
    </location>
</feature>
<comment type="caution">
    <text evidence="7">The sequence shown here is derived from an EMBL/GenBank/DDBJ whole genome shotgun (WGS) entry which is preliminary data.</text>
</comment>
<dbReference type="InterPro" id="IPR009061">
    <property type="entry name" value="DNA-bd_dom_put_sf"/>
</dbReference>
<feature type="domain" description="HTH merR-type" evidence="6">
    <location>
        <begin position="1"/>
        <end position="68"/>
    </location>
</feature>
<dbReference type="PRINTS" id="PR00040">
    <property type="entry name" value="HTHMERR"/>
</dbReference>
<gene>
    <name evidence="7" type="ORF">San01_27690</name>
</gene>
<feature type="coiled-coil region" evidence="4">
    <location>
        <begin position="94"/>
        <end position="121"/>
    </location>
</feature>
<evidence type="ECO:0000256" key="1">
    <source>
        <dbReference type="ARBA" id="ARBA00023015"/>
    </source>
</evidence>